<keyword evidence="9" id="KW-0520">NAD</keyword>
<dbReference type="Pfam" id="PF14721">
    <property type="entry name" value="AIF_C"/>
    <property type="match status" value="1"/>
</dbReference>
<dbReference type="PRINTS" id="PR00368">
    <property type="entry name" value="FADPNR"/>
</dbReference>
<organism evidence="16 17">
    <name type="scientific">Nicrophorus vespilloides</name>
    <name type="common">Boreal carrion beetle</name>
    <dbReference type="NCBI Taxonomy" id="110193"/>
    <lineage>
        <taxon>Eukaryota</taxon>
        <taxon>Metazoa</taxon>
        <taxon>Ecdysozoa</taxon>
        <taxon>Arthropoda</taxon>
        <taxon>Hexapoda</taxon>
        <taxon>Insecta</taxon>
        <taxon>Pterygota</taxon>
        <taxon>Neoptera</taxon>
        <taxon>Endopterygota</taxon>
        <taxon>Coleoptera</taxon>
        <taxon>Polyphaga</taxon>
        <taxon>Staphyliniformia</taxon>
        <taxon>Silphidae</taxon>
        <taxon>Nicrophorinae</taxon>
        <taxon>Nicrophorus</taxon>
    </lineage>
</organism>
<evidence type="ECO:0000259" key="14">
    <source>
        <dbReference type="Pfam" id="PF07992"/>
    </source>
</evidence>
<evidence type="ECO:0000256" key="9">
    <source>
        <dbReference type="ARBA" id="ARBA00023027"/>
    </source>
</evidence>
<dbReference type="Gene3D" id="3.50.50.60">
    <property type="entry name" value="FAD/NAD(P)-binding domain"/>
    <property type="match status" value="2"/>
</dbReference>
<evidence type="ECO:0000256" key="13">
    <source>
        <dbReference type="SAM" id="Phobius"/>
    </source>
</evidence>
<evidence type="ECO:0000313" key="17">
    <source>
        <dbReference type="RefSeq" id="XP_017782981.1"/>
    </source>
</evidence>
<evidence type="ECO:0000256" key="11">
    <source>
        <dbReference type="ARBA" id="ARBA00047786"/>
    </source>
</evidence>
<dbReference type="RefSeq" id="XP_017782983.1">
    <property type="nucleotide sequence ID" value="XM_017927494.1"/>
</dbReference>
<keyword evidence="4" id="KW-0285">Flavoprotein</keyword>
<dbReference type="InterPro" id="IPR029324">
    <property type="entry name" value="AIF_C"/>
</dbReference>
<keyword evidence="6" id="KW-0274">FAD</keyword>
<feature type="region of interest" description="Disordered" evidence="12">
    <location>
        <begin position="547"/>
        <end position="591"/>
    </location>
</feature>
<dbReference type="SMART" id="SM01353">
    <property type="entry name" value="AIF_C"/>
    <property type="match status" value="1"/>
</dbReference>
<sequence length="649" mass="72764">MYRINRIVGLVSRNLRPAVYFPQSQILVYRPTNDIVNLRTYCNKKGDGKKYVCTVKPPEPCKPTNKSDKCKQRPLPYLQECQRPNLMSECPKPDCPYDPNCKKKSRSLLILALLVAAATMGALYMYILQKKQKHPQVVTKKIKKERVFLKIPKDSKDIPVDVPYLLIGGGTAAFAAFRAIKSNDPTAKVLVITNEEFYPYMRPPLSKELWFSDDQEAVKKLNFKQWNGTERSLFYEPDDFYINCEDLTITEHGGVAVARGWDVSHIDVINRVAHLEGGHQIKYGKCLIATGSSPKNLDIFENADKKVLERTVLYRNVYDFQCLHERLKDAKTVAVIGGGFLGSELACAFGRRTKDDPGFKVYQVFKESGHMGAILPEYLSFWTTEKVKKEGVTVIPNAEITGVCSTNDMVHMNLNNGHTISADLVIVAVGAAPNTSMATKSDLEIDEEFGGYLVNTELQARSHLFVAGDAACFYDTKLGRRRIEHHDNAVISGRLAGENMTGAGKPYLHQSMFWSDLGPDIGYEAIGIVDSCLPTVGVFAKATDESAATNKDEEDECAGKGQGAEPTTKHQSDSQIRKMAERRRQQAASRPGEDFSKGVIFYLRDDIIVGIVLWNVFNRMSTARQVLKDQCKYEDLNEVAKLFNIHEEE</sequence>
<dbReference type="PANTHER" id="PTHR43557:SF4">
    <property type="entry name" value="APOPTOSIS-INDUCING FACTOR 1, MITOCHONDRIAL"/>
    <property type="match status" value="1"/>
</dbReference>
<dbReference type="InterPro" id="IPR050446">
    <property type="entry name" value="FAD-oxidoreductase/Apoptosis"/>
</dbReference>
<feature type="transmembrane region" description="Helical" evidence="13">
    <location>
        <begin position="108"/>
        <end position="127"/>
    </location>
</feature>
<evidence type="ECO:0000256" key="12">
    <source>
        <dbReference type="SAM" id="MobiDB-lite"/>
    </source>
</evidence>
<keyword evidence="8" id="KW-0560">Oxidoreductase</keyword>
<comment type="cofactor">
    <cofactor evidence="1">
        <name>FAD</name>
        <dbReference type="ChEBI" id="CHEBI:57692"/>
    </cofactor>
</comment>
<accession>A0ABM1N831</accession>
<dbReference type="GeneID" id="108567173"/>
<comment type="similarity">
    <text evidence="3">Belongs to the FAD-dependent oxidoreductase family.</text>
</comment>
<keyword evidence="16" id="KW-1185">Reference proteome</keyword>
<dbReference type="SUPFAM" id="SSF55424">
    <property type="entry name" value="FAD/NAD-linked reductases, dimerisation (C-terminal) domain"/>
    <property type="match status" value="1"/>
</dbReference>
<evidence type="ECO:0000256" key="10">
    <source>
        <dbReference type="ARBA" id="ARBA00023128"/>
    </source>
</evidence>
<evidence type="ECO:0000256" key="8">
    <source>
        <dbReference type="ARBA" id="ARBA00023002"/>
    </source>
</evidence>
<feature type="domain" description="Mitochondrial apoptosis-inducing factor C-terminal" evidence="15">
    <location>
        <begin position="496"/>
        <end position="629"/>
    </location>
</feature>
<dbReference type="InterPro" id="IPR023753">
    <property type="entry name" value="FAD/NAD-binding_dom"/>
</dbReference>
<feature type="compositionally biased region" description="Basic and acidic residues" evidence="12">
    <location>
        <begin position="567"/>
        <end position="584"/>
    </location>
</feature>
<evidence type="ECO:0000313" key="16">
    <source>
        <dbReference type="Proteomes" id="UP000695000"/>
    </source>
</evidence>
<evidence type="ECO:0000256" key="3">
    <source>
        <dbReference type="ARBA" id="ARBA00006442"/>
    </source>
</evidence>
<reference evidence="17 18" key="1">
    <citation type="submission" date="2025-05" db="UniProtKB">
        <authorList>
            <consortium name="RefSeq"/>
        </authorList>
    </citation>
    <scope>IDENTIFICATION</scope>
    <source>
        <tissue evidence="17 18">Whole Larva</tissue>
    </source>
</reference>
<gene>
    <name evidence="17 18" type="primary">LOC108567173</name>
</gene>
<evidence type="ECO:0000313" key="18">
    <source>
        <dbReference type="RefSeq" id="XP_017782983.1"/>
    </source>
</evidence>
<evidence type="ECO:0000256" key="6">
    <source>
        <dbReference type="ARBA" id="ARBA00022827"/>
    </source>
</evidence>
<keyword evidence="10" id="KW-0496">Mitochondrion</keyword>
<name>A0ABM1N831_NICVS</name>
<proteinExistence type="inferred from homology"/>
<evidence type="ECO:0000259" key="15">
    <source>
        <dbReference type="Pfam" id="PF14721"/>
    </source>
</evidence>
<dbReference type="Proteomes" id="UP000695000">
    <property type="component" value="Unplaced"/>
</dbReference>
<dbReference type="InterPro" id="IPR016156">
    <property type="entry name" value="FAD/NAD-linked_Rdtase_dimer_sf"/>
</dbReference>
<dbReference type="PANTHER" id="PTHR43557">
    <property type="entry name" value="APOPTOSIS-INDUCING FACTOR 1"/>
    <property type="match status" value="1"/>
</dbReference>
<dbReference type="InterPro" id="IPR036188">
    <property type="entry name" value="FAD/NAD-bd_sf"/>
</dbReference>
<keyword evidence="5" id="KW-0053">Apoptosis</keyword>
<protein>
    <submittedName>
        <fullName evidence="17 18">Apoptosis-inducing factor 1, mitochondrial</fullName>
    </submittedName>
</protein>
<evidence type="ECO:0000256" key="5">
    <source>
        <dbReference type="ARBA" id="ARBA00022703"/>
    </source>
</evidence>
<evidence type="ECO:0000256" key="4">
    <source>
        <dbReference type="ARBA" id="ARBA00022630"/>
    </source>
</evidence>
<dbReference type="SUPFAM" id="SSF51905">
    <property type="entry name" value="FAD/NAD(P)-binding domain"/>
    <property type="match status" value="2"/>
</dbReference>
<dbReference type="PRINTS" id="PR00411">
    <property type="entry name" value="PNDRDTASEI"/>
</dbReference>
<dbReference type="Pfam" id="PF07992">
    <property type="entry name" value="Pyr_redox_2"/>
    <property type="match status" value="1"/>
</dbReference>
<evidence type="ECO:0000256" key="2">
    <source>
        <dbReference type="ARBA" id="ARBA00004173"/>
    </source>
</evidence>
<keyword evidence="13" id="KW-0472">Membrane</keyword>
<dbReference type="Gene3D" id="3.30.390.30">
    <property type="match status" value="1"/>
</dbReference>
<dbReference type="RefSeq" id="XP_017782981.1">
    <property type="nucleotide sequence ID" value="XM_017927492.1"/>
</dbReference>
<keyword evidence="7" id="KW-0809">Transit peptide</keyword>
<keyword evidence="13" id="KW-1133">Transmembrane helix</keyword>
<feature type="domain" description="FAD/NAD(P)-binding" evidence="14">
    <location>
        <begin position="165"/>
        <end position="492"/>
    </location>
</feature>
<comment type="subcellular location">
    <subcellularLocation>
        <location evidence="2">Mitochondrion</location>
    </subcellularLocation>
</comment>
<evidence type="ECO:0000256" key="1">
    <source>
        <dbReference type="ARBA" id="ARBA00001974"/>
    </source>
</evidence>
<keyword evidence="13" id="KW-0812">Transmembrane</keyword>
<comment type="catalytic activity">
    <reaction evidence="11">
        <text>A + NADH + H(+) = AH2 + NAD(+)</text>
        <dbReference type="Rhea" id="RHEA:11356"/>
        <dbReference type="ChEBI" id="CHEBI:13193"/>
        <dbReference type="ChEBI" id="CHEBI:15378"/>
        <dbReference type="ChEBI" id="CHEBI:17499"/>
        <dbReference type="ChEBI" id="CHEBI:57540"/>
        <dbReference type="ChEBI" id="CHEBI:57945"/>
    </reaction>
</comment>
<evidence type="ECO:0000256" key="7">
    <source>
        <dbReference type="ARBA" id="ARBA00022946"/>
    </source>
</evidence>